<evidence type="ECO:0000256" key="7">
    <source>
        <dbReference type="ARBA" id="ARBA00022723"/>
    </source>
</evidence>
<dbReference type="EMBL" id="JASFZW010000007">
    <property type="protein sequence ID" value="KAK2077132.1"/>
    <property type="molecule type" value="Genomic_DNA"/>
</dbReference>
<dbReference type="PRINTS" id="PR01365">
    <property type="entry name" value="TELOMERASERT"/>
</dbReference>
<organism evidence="15 16">
    <name type="scientific">Prototheca wickerhamii</name>
    <dbReference type="NCBI Taxonomy" id="3111"/>
    <lineage>
        <taxon>Eukaryota</taxon>
        <taxon>Viridiplantae</taxon>
        <taxon>Chlorophyta</taxon>
        <taxon>core chlorophytes</taxon>
        <taxon>Trebouxiophyceae</taxon>
        <taxon>Chlorellales</taxon>
        <taxon>Chlorellaceae</taxon>
        <taxon>Prototheca</taxon>
    </lineage>
</organism>
<keyword evidence="9 13" id="KW-0779">Telomere</keyword>
<evidence type="ECO:0000256" key="1">
    <source>
        <dbReference type="ARBA" id="ARBA00008001"/>
    </source>
</evidence>
<feature type="domain" description="Reverse transcriptase" evidence="14">
    <location>
        <begin position="198"/>
        <end position="554"/>
    </location>
</feature>
<dbReference type="Proteomes" id="UP001255856">
    <property type="component" value="Unassembled WGS sequence"/>
</dbReference>
<evidence type="ECO:0000256" key="10">
    <source>
        <dbReference type="ARBA" id="ARBA00022918"/>
    </source>
</evidence>
<accession>A0AAD9MHP3</accession>
<dbReference type="GO" id="GO:0046872">
    <property type="term" value="F:metal ion binding"/>
    <property type="evidence" value="ECO:0007669"/>
    <property type="project" value="UniProtKB-KW"/>
</dbReference>
<sequence length="745" mass="81429">MRPDAALGAQAALPKRARRLEAKETRARVQRLAALALAHEPSATGRPAWLSEQHTPHARVAAFLWACLTRICPRPLLGSTPRARRRLRLAVRRFVSLRRFEGVRASDLVEGLPLRAFGCLGSTRPATAAAAARARLLAWVAWLFAELVIPLLRAHFYATEADGERQRVLYYRKPVWVALRRTALDAVTAEQYTPVPRRWAQMALRHRSLGVARVRILPKRGGLRLITNLSRPTRVKLPAAEAAEAQGAAGMAAATAPAGAIRRPMTAVYFRPVNETLRDLFQVLKYEVSSRPEVLGSAVQGFNDVYCRLVPRLRHWRASAGPDEQPPGPLFIAALDVRRAYDSMDASLACELAAQLLRSERYVVHDYAEREPADAWAAVTGPGRGVRPCALRRELGRGALLALLREHLAANLVRLRRRWHVQARGVPQGSSLSALLCGLYLAVAEREALACAESAVGAAALAEQATPGTRHPSALDARDARSRPPLLLVLRHTDDFLFVSDRREAAEAFVARMLRGFPELGVRVSREKTRLSWRADAAPGLRPTPLVPWCGLRLDSRRLAFCADYARYRGDQVRWSFGLPAATPAALLPAKVAGFLRLRAHPLLLDAALCGAEAAARNAYQAWCLAAMKLHVYACGLRAGGAVPGVVRAAFEAGLEELARAGRARLVRPVLPGSRPVASGAGLCAARLRCLGLLAWRRTLGRKQSAYADVLAWIEQELAAPDMRAAARRLAPVSALDDGLEGILY</sequence>
<keyword evidence="16" id="KW-1185">Reference proteome</keyword>
<comment type="subcellular location">
    <subcellularLocation>
        <location evidence="13">Nucleus</location>
    </subcellularLocation>
    <subcellularLocation>
        <location evidence="13">Chromosome</location>
        <location evidence="13">Telomere</location>
    </subcellularLocation>
</comment>
<name>A0AAD9MHP3_PROWI</name>
<comment type="catalytic activity">
    <reaction evidence="12 13">
        <text>DNA(n) + a 2'-deoxyribonucleoside 5'-triphosphate = DNA(n+1) + diphosphate</text>
        <dbReference type="Rhea" id="RHEA:22508"/>
        <dbReference type="Rhea" id="RHEA-COMP:17339"/>
        <dbReference type="Rhea" id="RHEA-COMP:17340"/>
        <dbReference type="ChEBI" id="CHEBI:33019"/>
        <dbReference type="ChEBI" id="CHEBI:61560"/>
        <dbReference type="ChEBI" id="CHEBI:173112"/>
        <dbReference type="EC" id="2.7.7.49"/>
    </reaction>
</comment>
<evidence type="ECO:0000256" key="5">
    <source>
        <dbReference type="ARBA" id="ARBA00022679"/>
    </source>
</evidence>
<reference evidence="15" key="1">
    <citation type="submission" date="2021-01" db="EMBL/GenBank/DDBJ databases">
        <authorList>
            <person name="Eckstrom K.M.E."/>
        </authorList>
    </citation>
    <scope>NUCLEOTIDE SEQUENCE</scope>
    <source>
        <strain evidence="15">UVCC 0001</strain>
    </source>
</reference>
<keyword evidence="11 13" id="KW-0539">Nucleus</keyword>
<evidence type="ECO:0000256" key="3">
    <source>
        <dbReference type="ARBA" id="ARBA00016182"/>
    </source>
</evidence>
<evidence type="ECO:0000313" key="16">
    <source>
        <dbReference type="Proteomes" id="UP001255856"/>
    </source>
</evidence>
<dbReference type="InterPro" id="IPR021891">
    <property type="entry name" value="Telomerase_RBD"/>
</dbReference>
<evidence type="ECO:0000256" key="12">
    <source>
        <dbReference type="ARBA" id="ARBA00048173"/>
    </source>
</evidence>
<evidence type="ECO:0000256" key="4">
    <source>
        <dbReference type="ARBA" id="ARBA00022454"/>
    </source>
</evidence>
<keyword evidence="4 13" id="KW-0158">Chromosome</keyword>
<keyword evidence="6 13" id="KW-0548">Nucleotidyltransferase</keyword>
<dbReference type="SMART" id="SM00975">
    <property type="entry name" value="Telomerase_RBD"/>
    <property type="match status" value="1"/>
</dbReference>
<evidence type="ECO:0000313" key="15">
    <source>
        <dbReference type="EMBL" id="KAK2077132.1"/>
    </source>
</evidence>
<evidence type="ECO:0000256" key="2">
    <source>
        <dbReference type="ARBA" id="ARBA00012493"/>
    </source>
</evidence>
<evidence type="ECO:0000256" key="6">
    <source>
        <dbReference type="ARBA" id="ARBA00022695"/>
    </source>
</evidence>
<dbReference type="GO" id="GO:0003720">
    <property type="term" value="F:telomerase activity"/>
    <property type="evidence" value="ECO:0007669"/>
    <property type="project" value="InterPro"/>
</dbReference>
<dbReference type="GO" id="GO:0007004">
    <property type="term" value="P:telomere maintenance via telomerase"/>
    <property type="evidence" value="ECO:0007669"/>
    <property type="project" value="TreeGrafter"/>
</dbReference>
<gene>
    <name evidence="15" type="ORF">QBZ16_004766</name>
</gene>
<evidence type="ECO:0000256" key="8">
    <source>
        <dbReference type="ARBA" id="ARBA00022842"/>
    </source>
</evidence>
<dbReference type="PANTHER" id="PTHR12066:SF0">
    <property type="entry name" value="TELOMERASE REVERSE TRANSCRIPTASE"/>
    <property type="match status" value="1"/>
</dbReference>
<dbReference type="GO" id="GO:0000333">
    <property type="term" value="C:telomerase catalytic core complex"/>
    <property type="evidence" value="ECO:0007669"/>
    <property type="project" value="TreeGrafter"/>
</dbReference>
<keyword evidence="10 13" id="KW-0695">RNA-directed DNA polymerase</keyword>
<keyword evidence="5 13" id="KW-0808">Transferase</keyword>
<dbReference type="InterPro" id="IPR000477">
    <property type="entry name" value="RT_dom"/>
</dbReference>
<proteinExistence type="inferred from homology"/>
<keyword evidence="7 13" id="KW-0479">Metal-binding</keyword>
<evidence type="ECO:0000256" key="11">
    <source>
        <dbReference type="ARBA" id="ARBA00023242"/>
    </source>
</evidence>
<dbReference type="Pfam" id="PF12009">
    <property type="entry name" value="Telomerase_RBD"/>
    <property type="match status" value="1"/>
</dbReference>
<dbReference type="PROSITE" id="PS50878">
    <property type="entry name" value="RT_POL"/>
    <property type="match status" value="1"/>
</dbReference>
<dbReference type="AlphaFoldDB" id="A0AAD9MHP3"/>
<keyword evidence="8 13" id="KW-0460">Magnesium</keyword>
<evidence type="ECO:0000256" key="9">
    <source>
        <dbReference type="ARBA" id="ARBA00022895"/>
    </source>
</evidence>
<comment type="caution">
    <text evidence="15">The sequence shown here is derived from an EMBL/GenBank/DDBJ whole genome shotgun (WGS) entry which is preliminary data.</text>
</comment>
<dbReference type="EC" id="2.7.7.49" evidence="2 13"/>
<dbReference type="GO" id="GO:0000781">
    <property type="term" value="C:chromosome, telomeric region"/>
    <property type="evidence" value="ECO:0007669"/>
    <property type="project" value="UniProtKB-SubCell"/>
</dbReference>
<evidence type="ECO:0000256" key="13">
    <source>
        <dbReference type="RuleBase" id="RU365061"/>
    </source>
</evidence>
<dbReference type="PANTHER" id="PTHR12066">
    <property type="entry name" value="TELOMERASE REVERSE TRANSCRIPTASE"/>
    <property type="match status" value="1"/>
</dbReference>
<dbReference type="Gene3D" id="1.10.132.70">
    <property type="match status" value="1"/>
</dbReference>
<dbReference type="GO" id="GO:0070034">
    <property type="term" value="F:telomerase RNA binding"/>
    <property type="evidence" value="ECO:0007669"/>
    <property type="project" value="TreeGrafter"/>
</dbReference>
<dbReference type="GO" id="GO:0042162">
    <property type="term" value="F:telomeric DNA binding"/>
    <property type="evidence" value="ECO:0007669"/>
    <property type="project" value="TreeGrafter"/>
</dbReference>
<dbReference type="Gene3D" id="3.30.70.2630">
    <property type="match status" value="1"/>
</dbReference>
<protein>
    <recommendedName>
        <fullName evidence="3 13">Telomerase reverse transcriptase</fullName>
        <ecNumber evidence="2 13">2.7.7.49</ecNumber>
    </recommendedName>
    <alternativeName>
        <fullName evidence="13">Telomerase catalytic subunit</fullName>
    </alternativeName>
</protein>
<dbReference type="CDD" id="cd01648">
    <property type="entry name" value="TERT"/>
    <property type="match status" value="1"/>
</dbReference>
<comment type="similarity">
    <text evidence="1 13">Belongs to the reverse transcriptase family. Telomerase subfamily.</text>
</comment>
<evidence type="ECO:0000259" key="14">
    <source>
        <dbReference type="PROSITE" id="PS50878"/>
    </source>
</evidence>
<dbReference type="InterPro" id="IPR003545">
    <property type="entry name" value="Telomerase_RT"/>
</dbReference>
<comment type="function">
    <text evidence="13">Telomerase is a ribonucleoprotein enzyme essential for the replication of chromosome termini in most eukaryotes. It elongates telomeres. It is a reverse transcriptase that adds simple sequence repeats to chromosome ends by copying a template sequence within the RNA component of the enzyme.</text>
</comment>